<dbReference type="InterPro" id="IPR050495">
    <property type="entry name" value="ATG22/LtaA_families"/>
</dbReference>
<feature type="transmembrane region" description="Helical" evidence="6">
    <location>
        <begin position="360"/>
        <end position="379"/>
    </location>
</feature>
<dbReference type="InterPro" id="IPR036259">
    <property type="entry name" value="MFS_trans_sf"/>
</dbReference>
<dbReference type="Gene3D" id="1.20.1250.20">
    <property type="entry name" value="MFS general substrate transporter like domains"/>
    <property type="match status" value="2"/>
</dbReference>
<dbReference type="PANTHER" id="PTHR23519:SF1">
    <property type="entry name" value="AUTOPHAGY-RELATED PROTEIN 22"/>
    <property type="match status" value="1"/>
</dbReference>
<dbReference type="InterPro" id="IPR024671">
    <property type="entry name" value="Atg22-like"/>
</dbReference>
<evidence type="ECO:0000256" key="4">
    <source>
        <dbReference type="ARBA" id="ARBA00022989"/>
    </source>
</evidence>
<protein>
    <submittedName>
        <fullName evidence="7">MFS transporter</fullName>
    </submittedName>
</protein>
<comment type="caution">
    <text evidence="7">The sequence shown here is derived from an EMBL/GenBank/DDBJ whole genome shotgun (WGS) entry which is preliminary data.</text>
</comment>
<feature type="transmembrane region" description="Helical" evidence="6">
    <location>
        <begin position="88"/>
        <end position="106"/>
    </location>
</feature>
<dbReference type="EMBL" id="DRBS01000064">
    <property type="protein sequence ID" value="HDD43543.1"/>
    <property type="molecule type" value="Genomic_DNA"/>
</dbReference>
<keyword evidence="4 6" id="KW-1133">Transmembrane helix</keyword>
<evidence type="ECO:0000256" key="3">
    <source>
        <dbReference type="ARBA" id="ARBA00022692"/>
    </source>
</evidence>
<evidence type="ECO:0000256" key="5">
    <source>
        <dbReference type="ARBA" id="ARBA00023136"/>
    </source>
</evidence>
<dbReference type="GO" id="GO:0012505">
    <property type="term" value="C:endomembrane system"/>
    <property type="evidence" value="ECO:0007669"/>
    <property type="project" value="UniProtKB-SubCell"/>
</dbReference>
<keyword evidence="2" id="KW-0813">Transport</keyword>
<evidence type="ECO:0000256" key="1">
    <source>
        <dbReference type="ARBA" id="ARBA00004127"/>
    </source>
</evidence>
<dbReference type="SUPFAM" id="SSF103473">
    <property type="entry name" value="MFS general substrate transporter"/>
    <property type="match status" value="1"/>
</dbReference>
<keyword evidence="5 6" id="KW-0472">Membrane</keyword>
<name>A0A7C0U1R3_DESA2</name>
<feature type="transmembrane region" description="Helical" evidence="6">
    <location>
        <begin position="184"/>
        <end position="208"/>
    </location>
</feature>
<feature type="transmembrane region" description="Helical" evidence="6">
    <location>
        <begin position="391"/>
        <end position="410"/>
    </location>
</feature>
<feature type="transmembrane region" description="Helical" evidence="6">
    <location>
        <begin position="12"/>
        <end position="36"/>
    </location>
</feature>
<proteinExistence type="predicted"/>
<dbReference type="PANTHER" id="PTHR23519">
    <property type="entry name" value="AUTOPHAGY-RELATED PROTEIN 22"/>
    <property type="match status" value="1"/>
</dbReference>
<keyword evidence="3 6" id="KW-0812">Transmembrane</keyword>
<feature type="transmembrane region" description="Helical" evidence="6">
    <location>
        <begin position="112"/>
        <end position="132"/>
    </location>
</feature>
<dbReference type="Pfam" id="PF11700">
    <property type="entry name" value="ATG22"/>
    <property type="match status" value="2"/>
</dbReference>
<comment type="subcellular location">
    <subcellularLocation>
        <location evidence="1">Endomembrane system</location>
        <topology evidence="1">Multi-pass membrane protein</topology>
    </subcellularLocation>
</comment>
<feature type="transmembrane region" description="Helical" evidence="6">
    <location>
        <begin position="239"/>
        <end position="260"/>
    </location>
</feature>
<sequence length="433" mass="49763">MNKEIFGWLMYDFANSAFATIILATLLPFYFIRYVAPNEISFYFLGFKFTSYASALWGYAISISMLLVALFAPILGTISDFYYKRKRFLFFFCYLGCILTSLLYFVEIGDYWLAIFLFISANMAFALGNVFYNAFLKDIVSEKEMDLVSGKGFAYGYFGGGILLLFSLLIISKYKSFGLSSQIMAIRISFIIVAIWWAVFSIPTFIFLKEKKGSIEPYDLSTFFQTLKKIKHFKEALKFLIAFFFYNEGVQTVIALATVFVTNELLLDEITLIEVLLFIQFISIPTTILWGKIAKKIGTKKALIVILSLWLGIILYAYIMKRILEFWILGGMVGCILGGTQALSRSFYTLFIPKKHSAEFFGFYTISHKFAAIIGPFSFGLIHDITGNLRYSILFIAIFFILGIIILITVNDKKLIRSFYEKDKNYYYFRACN</sequence>
<evidence type="ECO:0000256" key="6">
    <source>
        <dbReference type="SAM" id="Phobius"/>
    </source>
</evidence>
<gene>
    <name evidence="7" type="ORF">ENG63_01585</name>
</gene>
<feature type="transmembrane region" description="Helical" evidence="6">
    <location>
        <begin position="153"/>
        <end position="172"/>
    </location>
</feature>
<feature type="transmembrane region" description="Helical" evidence="6">
    <location>
        <begin position="56"/>
        <end position="76"/>
    </location>
</feature>
<organism evidence="7">
    <name type="scientific">Desulfofervidus auxilii</name>
    <dbReference type="NCBI Taxonomy" id="1621989"/>
    <lineage>
        <taxon>Bacteria</taxon>
        <taxon>Pseudomonadati</taxon>
        <taxon>Thermodesulfobacteriota</taxon>
        <taxon>Candidatus Desulfofervidia</taxon>
        <taxon>Candidatus Desulfofervidales</taxon>
        <taxon>Candidatus Desulfofervidaceae</taxon>
        <taxon>Candidatus Desulfofervidus</taxon>
    </lineage>
</organism>
<evidence type="ECO:0000313" key="7">
    <source>
        <dbReference type="EMBL" id="HDD43543.1"/>
    </source>
</evidence>
<reference evidence="7" key="1">
    <citation type="journal article" date="2020" name="mSystems">
        <title>Genome- and Community-Level Interaction Insights into Carbon Utilization and Element Cycling Functions of Hydrothermarchaeota in Hydrothermal Sediment.</title>
        <authorList>
            <person name="Zhou Z."/>
            <person name="Liu Y."/>
            <person name="Xu W."/>
            <person name="Pan J."/>
            <person name="Luo Z.H."/>
            <person name="Li M."/>
        </authorList>
    </citation>
    <scope>NUCLEOTIDE SEQUENCE [LARGE SCALE GENOMIC DNA]</scope>
    <source>
        <strain evidence="7">HyVt-233</strain>
    </source>
</reference>
<feature type="transmembrane region" description="Helical" evidence="6">
    <location>
        <begin position="272"/>
        <end position="290"/>
    </location>
</feature>
<feature type="transmembrane region" description="Helical" evidence="6">
    <location>
        <begin position="302"/>
        <end position="320"/>
    </location>
</feature>
<feature type="transmembrane region" description="Helical" evidence="6">
    <location>
        <begin position="326"/>
        <end position="348"/>
    </location>
</feature>
<accession>A0A7C0U1R3</accession>
<dbReference type="Proteomes" id="UP000886289">
    <property type="component" value="Unassembled WGS sequence"/>
</dbReference>
<evidence type="ECO:0000256" key="2">
    <source>
        <dbReference type="ARBA" id="ARBA00022448"/>
    </source>
</evidence>
<dbReference type="AlphaFoldDB" id="A0A7C0U1R3"/>